<proteinExistence type="predicted"/>
<evidence type="ECO:0000313" key="2">
    <source>
        <dbReference type="Proteomes" id="UP000035681"/>
    </source>
</evidence>
<keyword evidence="1" id="KW-0472">Membrane</keyword>
<feature type="transmembrane region" description="Helical" evidence="1">
    <location>
        <begin position="298"/>
        <end position="316"/>
    </location>
</feature>
<dbReference type="WBParaSite" id="TCONS_00000032.p1">
    <property type="protein sequence ID" value="TCONS_00000032.p1"/>
    <property type="gene ID" value="XLOC_000029"/>
</dbReference>
<feature type="transmembrane region" description="Helical" evidence="1">
    <location>
        <begin position="400"/>
        <end position="426"/>
    </location>
</feature>
<feature type="transmembrane region" description="Helical" evidence="1">
    <location>
        <begin position="138"/>
        <end position="158"/>
    </location>
</feature>
<feature type="transmembrane region" description="Helical" evidence="1">
    <location>
        <begin position="323"/>
        <end position="343"/>
    </location>
</feature>
<protein>
    <submittedName>
        <fullName evidence="4">Amino acid transporter transmembrane domain-containing protein</fullName>
    </submittedName>
    <submittedName>
        <fullName evidence="3">G_PROTEIN_RECEP_F1_2 domain-containing protein</fullName>
    </submittedName>
</protein>
<evidence type="ECO:0000313" key="4">
    <source>
        <dbReference type="WBParaSite" id="TCONS_00000032.p1"/>
    </source>
</evidence>
<feature type="transmembrane region" description="Helical" evidence="1">
    <location>
        <begin position="509"/>
        <end position="527"/>
    </location>
</feature>
<feature type="transmembrane region" description="Helical" evidence="1">
    <location>
        <begin position="107"/>
        <end position="132"/>
    </location>
</feature>
<keyword evidence="1" id="KW-0812">Transmembrane</keyword>
<feature type="transmembrane region" description="Helical" evidence="1">
    <location>
        <begin position="178"/>
        <end position="198"/>
    </location>
</feature>
<dbReference type="WBParaSite" id="SSTP_0001048900.1">
    <property type="protein sequence ID" value="SSTP_0001048900.1"/>
    <property type="gene ID" value="SSTP_0001048900"/>
</dbReference>
<keyword evidence="2" id="KW-1185">Reference proteome</keyword>
<organism evidence="3">
    <name type="scientific">Strongyloides stercoralis</name>
    <name type="common">Threadworm</name>
    <dbReference type="NCBI Taxonomy" id="6248"/>
    <lineage>
        <taxon>Eukaryota</taxon>
        <taxon>Metazoa</taxon>
        <taxon>Ecdysozoa</taxon>
        <taxon>Nematoda</taxon>
        <taxon>Chromadorea</taxon>
        <taxon>Rhabditida</taxon>
        <taxon>Tylenchina</taxon>
        <taxon>Panagrolaimomorpha</taxon>
        <taxon>Strongyloidoidea</taxon>
        <taxon>Strongyloididae</taxon>
        <taxon>Strongyloides</taxon>
    </lineage>
</organism>
<accession>A0A0K0EM01</accession>
<sequence length="685" mass="80109">MSMKKFTEEKKNKYLKELEEIEKITKDSPVIKEIKNSLKNDLSLTFNEVPKLHNDNDAILYSNLIQPTCPDVSPNFKLSNLIEIFNESSSIQAQNALRRDDIEFKGFWSSFTCFLISLINFHNTFIIPIMVYEYGFGFLKLLVITQFVICLPALIFVINVSQYSGLDSSRVYSRIKKVWCGIEYAVLIKTFFSIIIITQELQFTCESLKITTEMNLALNKPYFESCLPSANSCVDIGYIHPCYTGYSEDFPNNFYCNKINQISMKKYLDSKPAIKTISMTEHVSNAFLVPIYEKDLKIVWIMPFFIILLTTFLLYFGKAKCVAVVGLFCIPIIAVQLYVISFLTINQWSIDFNRFLNIEFPKSYYMSFVIIHIGLRSLNMVDLVPKISASLPSKIKAYKLAFLITVSNIIMFIIPSCLYIVSSIYYKKIIMKNDTDYGRIRTYELSNWLPYITLYEQLIINNKQYINISILVCNFIQRCFLLSIYVEIFYDYIKTVSMKMYTRFSGNNFIYKFLVTSFCYLLALFLVESTYFNVFTSPVMLMFLKMDTKLLAFQFFIIAFIYGMDKFLGNIREMNGKSRIRDKLLRFLKILTQILLGIYLMTSGDKEIYEYYMKKYFDSRTVIILIEAYSIIPNLLIIIPIILFATIEIIKSSINGIYWKTIFRNIDSWAKRENKFIKNSNLNDE</sequence>
<keyword evidence="1" id="KW-1133">Transmembrane helix</keyword>
<dbReference type="AlphaFoldDB" id="A0A0K0EM01"/>
<feature type="transmembrane region" description="Helical" evidence="1">
    <location>
        <begin position="584"/>
        <end position="602"/>
    </location>
</feature>
<name>A0A0K0EM01_STRER</name>
<evidence type="ECO:0000313" key="3">
    <source>
        <dbReference type="WBParaSite" id="SSTP_0001048900.1"/>
    </source>
</evidence>
<feature type="transmembrane region" description="Helical" evidence="1">
    <location>
        <begin position="622"/>
        <end position="645"/>
    </location>
</feature>
<dbReference type="Proteomes" id="UP000035681">
    <property type="component" value="Unplaced"/>
</dbReference>
<reference evidence="3" key="1">
    <citation type="submission" date="2015-08" db="UniProtKB">
        <authorList>
            <consortium name="WormBaseParasite"/>
        </authorList>
    </citation>
    <scope>IDENTIFICATION</scope>
</reference>
<evidence type="ECO:0000256" key="1">
    <source>
        <dbReference type="SAM" id="Phobius"/>
    </source>
</evidence>
<feature type="transmembrane region" description="Helical" evidence="1">
    <location>
        <begin position="539"/>
        <end position="563"/>
    </location>
</feature>